<keyword evidence="1" id="KW-0812">Transmembrane</keyword>
<dbReference type="OrthoDB" id="9083122at2"/>
<dbReference type="AlphaFoldDB" id="A0A1H6S5L6"/>
<proteinExistence type="predicted"/>
<feature type="transmembrane region" description="Helical" evidence="1">
    <location>
        <begin position="53"/>
        <end position="72"/>
    </location>
</feature>
<dbReference type="STRING" id="667676.SAMN05192539_10035"/>
<accession>A0A1H6S5L6</accession>
<evidence type="ECO:0000313" key="3">
    <source>
        <dbReference type="Proteomes" id="UP000198866"/>
    </source>
</evidence>
<dbReference type="Proteomes" id="UP000198866">
    <property type="component" value="Unassembled WGS sequence"/>
</dbReference>
<keyword evidence="1" id="KW-1133">Transmembrane helix</keyword>
<keyword evidence="1" id="KW-0472">Membrane</keyword>
<name>A0A1H6S5L6_9BURK</name>
<reference evidence="3" key="1">
    <citation type="submission" date="2016-10" db="EMBL/GenBank/DDBJ databases">
        <authorList>
            <person name="Varghese N."/>
            <person name="Submissions S."/>
        </authorList>
    </citation>
    <scope>NUCLEOTIDE SEQUENCE [LARGE SCALE GENOMIC DNA]</scope>
    <source>
        <strain evidence="3">LMG 26031</strain>
    </source>
</reference>
<sequence length="389" mass="42705">MPWPIPTLISVERPKPISIRVLLPTLAAIASGAIGAVLLLWPHGKPTQTIQFWSLLIGAPLAACALAFGLTLNRWEAQQTVAEESEREQQRIVKLWRDWCRRHLRVVQSEVFLPVTDEHAPFSTANSDFPMNRERAIGFPWAKERSTAFRRTRLLHLVAVRFADALKARREIAVTLMLDDLAPEQTKAWTMRVHRIFSRTVPEAVLRIETRPATGAAQWLAEQVDRGDAEPQLVVAAQLWPEDEAEHAFSEGAAAFLVEPVATQTDSVLRPMTTLPETLEAGLAQLMQMQVAPDRLTHVWSTGCDDESVAIRSALTPDPKALAEERLLDGIVGKPGPASGWIALATALAASSEAGPQLVVWREPESEPVHLCVVAAAAPSPLPHKGTTV</sequence>
<keyword evidence="3" id="KW-1185">Reference proteome</keyword>
<dbReference type="RefSeq" id="WP_090863626.1">
    <property type="nucleotide sequence ID" value="NZ_FNYE01000003.1"/>
</dbReference>
<feature type="transmembrane region" description="Helical" evidence="1">
    <location>
        <begin position="21"/>
        <end position="41"/>
    </location>
</feature>
<evidence type="ECO:0000313" key="2">
    <source>
        <dbReference type="EMBL" id="SEI61164.1"/>
    </source>
</evidence>
<gene>
    <name evidence="2" type="ORF">SAMN05192539_10035</name>
</gene>
<evidence type="ECO:0000256" key="1">
    <source>
        <dbReference type="SAM" id="Phobius"/>
    </source>
</evidence>
<dbReference type="EMBL" id="FNYE01000003">
    <property type="protein sequence ID" value="SEI61164.1"/>
    <property type="molecule type" value="Genomic_DNA"/>
</dbReference>
<protein>
    <submittedName>
        <fullName evidence="2">Uncharacterized protein</fullName>
    </submittedName>
</protein>
<organism evidence="2 3">
    <name type="scientific">Paraburkholderia diazotrophica</name>
    <dbReference type="NCBI Taxonomy" id="667676"/>
    <lineage>
        <taxon>Bacteria</taxon>
        <taxon>Pseudomonadati</taxon>
        <taxon>Pseudomonadota</taxon>
        <taxon>Betaproteobacteria</taxon>
        <taxon>Burkholderiales</taxon>
        <taxon>Burkholderiaceae</taxon>
        <taxon>Paraburkholderia</taxon>
    </lineage>
</organism>